<dbReference type="AlphaFoldDB" id="A0A9X3EMJ5"/>
<comment type="caution">
    <text evidence="1">The sequence shown here is derived from an EMBL/GenBank/DDBJ whole genome shotgun (WGS) entry which is preliminary data.</text>
</comment>
<protein>
    <recommendedName>
        <fullName evidence="3">Tetratricopeptide repeat protein</fullName>
    </recommendedName>
</protein>
<keyword evidence="2" id="KW-1185">Reference proteome</keyword>
<organism evidence="1 2">
    <name type="scientific">Nannocystis pusilla</name>
    <dbReference type="NCBI Taxonomy" id="889268"/>
    <lineage>
        <taxon>Bacteria</taxon>
        <taxon>Pseudomonadati</taxon>
        <taxon>Myxococcota</taxon>
        <taxon>Polyangia</taxon>
        <taxon>Nannocystales</taxon>
        <taxon>Nannocystaceae</taxon>
        <taxon>Nannocystis</taxon>
    </lineage>
</organism>
<reference evidence="1" key="1">
    <citation type="submission" date="2022-11" db="EMBL/GenBank/DDBJ databases">
        <title>Minimal conservation of predation-associated metabolite biosynthetic gene clusters underscores biosynthetic potential of Myxococcota including descriptions for ten novel species: Archangium lansinium sp. nov., Myxococcus landrumus sp. nov., Nannocystis bai.</title>
        <authorList>
            <person name="Ahearne A."/>
            <person name="Stevens C."/>
            <person name="Phillips K."/>
        </authorList>
    </citation>
    <scope>NUCLEOTIDE SEQUENCE</scope>
    <source>
        <strain evidence="1">Na p29</strain>
    </source>
</reference>
<dbReference type="EMBL" id="JAPNKE010000002">
    <property type="protein sequence ID" value="MCY1006485.1"/>
    <property type="molecule type" value="Genomic_DNA"/>
</dbReference>
<name>A0A9X3EMJ5_9BACT</name>
<dbReference type="Gene3D" id="1.25.40.10">
    <property type="entry name" value="Tetratricopeptide repeat domain"/>
    <property type="match status" value="1"/>
</dbReference>
<dbReference type="Proteomes" id="UP001150924">
    <property type="component" value="Unassembled WGS sequence"/>
</dbReference>
<evidence type="ECO:0008006" key="3">
    <source>
        <dbReference type="Google" id="ProtNLM"/>
    </source>
</evidence>
<gene>
    <name evidence="1" type="ORF">OV079_13145</name>
</gene>
<sequence>MERVGAALAKLGRLDGPEGALAKLDKALSLKPDLASAHIRKIGALAQAKQCKPAKEALKAFTAKSPKPDALAQAKAALGSCGK</sequence>
<proteinExistence type="predicted"/>
<dbReference type="InterPro" id="IPR011990">
    <property type="entry name" value="TPR-like_helical_dom_sf"/>
</dbReference>
<dbReference type="SUPFAM" id="SSF48452">
    <property type="entry name" value="TPR-like"/>
    <property type="match status" value="1"/>
</dbReference>
<evidence type="ECO:0000313" key="2">
    <source>
        <dbReference type="Proteomes" id="UP001150924"/>
    </source>
</evidence>
<evidence type="ECO:0000313" key="1">
    <source>
        <dbReference type="EMBL" id="MCY1006485.1"/>
    </source>
</evidence>
<dbReference type="RefSeq" id="WP_267768699.1">
    <property type="nucleotide sequence ID" value="NZ_JAPNKE010000002.1"/>
</dbReference>
<accession>A0A9X3EMJ5</accession>